<dbReference type="InterPro" id="IPR002508">
    <property type="entry name" value="MurNAc-LAA_cat"/>
</dbReference>
<protein>
    <submittedName>
        <fullName evidence="4">Sporulation-specific N-acetylmuramoyl-L-alanine amidase</fullName>
    </submittedName>
</protein>
<evidence type="ECO:0000259" key="3">
    <source>
        <dbReference type="SMART" id="SM00646"/>
    </source>
</evidence>
<gene>
    <name evidence="4" type="primary">cwlC_1</name>
    <name evidence="4" type="ORF">BN997_00650</name>
</gene>
<dbReference type="Gene3D" id="1.10.101.10">
    <property type="entry name" value="PGBD-like superfamily/PGBD"/>
    <property type="match status" value="6"/>
</dbReference>
<dbReference type="GO" id="GO:0008745">
    <property type="term" value="F:N-acetylmuramoyl-L-alanine amidase activity"/>
    <property type="evidence" value="ECO:0007669"/>
    <property type="project" value="InterPro"/>
</dbReference>
<dbReference type="PANTHER" id="PTHR30404">
    <property type="entry name" value="N-ACETYLMURAMOYL-L-ALANINE AMIDASE"/>
    <property type="match status" value="1"/>
</dbReference>
<sequence>MRKKWIPFLLIILLIVSPFSSVSEVYAMDNKQSESSEENSENVEDNKTGAEQDVLIDELESEELIFQLGDEDEIIQELKGNLTELGFATLDNPTNYFGLHTKKSVIAFQEFYNLEDTGIADEDTLEKIEDILSEGSFERDEHLEFSKPEEFEMEKEETEEGTEAEGEESPEAEEGTEAEGEESPEAEEGTEAEGEESPEAEEGTEAEGEESPEAEEGMEAEGEESPEAEEGTEAEGEESPEAEEGTEAEGEESPEAEEGTEAEGEESPEAEEGMEAEGEESPEAEEGTEAEGEESPEAEEGTEAEGEESPEAEEGMEAEGEESPEAEEGTEAEGEESPEAEEGMEAEGEESPEAEEGTEAEGEDNSEADNTKDVQVQLFSTQSSNLQKGTSSEQAKKLKEDLKSLGYLTLPNPNNYYGVQTENAVKAFQKDNGLEQSGIADRKTLDQIKKQLNRVPQKGTRTGEVKTLKENLNRLGFTSFPNPNNYFGVQTEKGVREFQKQFGLTVNGMADQATLAKIEEVLNSPLQSGKSNASSKELKENLKSLGYLNLANPNNFYGVQTANAVKAFQKDNGLAQSGIADEVTLDKIKTEVNKVPQKGTSTEEVKNLKEDLNRLGFTSFPNPNNYFGVQTERGVQNFQRQFGLTVNGIADQATLAKIEEVLNSSLQSGKSNASSKQLKENLKRLGYLNLPNPNNFYGVQTANAVKAFQKDNGLAQSGIADEITLIKIDQEVKKLTNVKIFLDPGHGAHDPGGQGYGLNEKDVVLDIALETERILTSKYQGVEVEMSRRSDVFVELTERANHANRWGADYFVSFHNNAFNGSTGGFESYIYNGGVSQETRNRQNDIHSYISSRLNVSDRGQKSANFNVLRNTDMPAILIEYLFIDNFTENALLKSDSYKKQLAQYTADAIAQSYNLKRR</sequence>
<evidence type="ECO:0000313" key="5">
    <source>
        <dbReference type="Proteomes" id="UP000040453"/>
    </source>
</evidence>
<dbReference type="Pfam" id="PF01471">
    <property type="entry name" value="PG_binding_1"/>
    <property type="match status" value="6"/>
</dbReference>
<evidence type="ECO:0000256" key="1">
    <source>
        <dbReference type="ARBA" id="ARBA00022801"/>
    </source>
</evidence>
<feature type="compositionally biased region" description="Acidic residues" evidence="2">
    <location>
        <begin position="151"/>
        <end position="367"/>
    </location>
</feature>
<name>A0A0A1M6F0_9BACI</name>
<feature type="compositionally biased region" description="Basic and acidic residues" evidence="2">
    <location>
        <begin position="132"/>
        <end position="150"/>
    </location>
</feature>
<dbReference type="STRING" id="545501.BN997_00650"/>
<keyword evidence="5" id="KW-1185">Reference proteome</keyword>
<dbReference type="SUPFAM" id="SSF47090">
    <property type="entry name" value="PGBD-like"/>
    <property type="match status" value="6"/>
</dbReference>
<dbReference type="Pfam" id="PF01520">
    <property type="entry name" value="Amidase_3"/>
    <property type="match status" value="1"/>
</dbReference>
<dbReference type="Proteomes" id="UP000040453">
    <property type="component" value="Unassembled WGS sequence"/>
</dbReference>
<feature type="region of interest" description="Disordered" evidence="2">
    <location>
        <begin position="30"/>
        <end position="50"/>
    </location>
</feature>
<dbReference type="GO" id="GO:0030288">
    <property type="term" value="C:outer membrane-bounded periplasmic space"/>
    <property type="evidence" value="ECO:0007669"/>
    <property type="project" value="TreeGrafter"/>
</dbReference>
<dbReference type="PANTHER" id="PTHR30404:SF0">
    <property type="entry name" value="N-ACETYLMURAMOYL-L-ALANINE AMIDASE AMIC"/>
    <property type="match status" value="1"/>
</dbReference>
<dbReference type="InterPro" id="IPR036366">
    <property type="entry name" value="PGBDSf"/>
</dbReference>
<dbReference type="OrthoDB" id="9816557at2"/>
<accession>A0A0A1M6F0</accession>
<evidence type="ECO:0000313" key="4">
    <source>
        <dbReference type="EMBL" id="CEI80840.1"/>
    </source>
</evidence>
<dbReference type="SUPFAM" id="SSF53187">
    <property type="entry name" value="Zn-dependent exopeptidases"/>
    <property type="match status" value="1"/>
</dbReference>
<dbReference type="InterPro" id="IPR036365">
    <property type="entry name" value="PGBD-like_sf"/>
</dbReference>
<dbReference type="RefSeq" id="WP_052484876.1">
    <property type="nucleotide sequence ID" value="NZ_CDGG01000001.1"/>
</dbReference>
<feature type="region of interest" description="Disordered" evidence="2">
    <location>
        <begin position="132"/>
        <end position="375"/>
    </location>
</feature>
<dbReference type="CDD" id="cd02696">
    <property type="entry name" value="MurNAc-LAA"/>
    <property type="match status" value="1"/>
</dbReference>
<dbReference type="InterPro" id="IPR050695">
    <property type="entry name" value="N-acetylmuramoyl_amidase_3"/>
</dbReference>
<dbReference type="InterPro" id="IPR002477">
    <property type="entry name" value="Peptidoglycan-bd-like"/>
</dbReference>
<keyword evidence="1" id="KW-0378">Hydrolase</keyword>
<feature type="domain" description="MurNAc-LAA" evidence="3">
    <location>
        <begin position="800"/>
        <end position="911"/>
    </location>
</feature>
<proteinExistence type="predicted"/>
<organism evidence="4 5">
    <name type="scientific">Oceanobacillus oncorhynchi</name>
    <dbReference type="NCBI Taxonomy" id="545501"/>
    <lineage>
        <taxon>Bacteria</taxon>
        <taxon>Bacillati</taxon>
        <taxon>Bacillota</taxon>
        <taxon>Bacilli</taxon>
        <taxon>Bacillales</taxon>
        <taxon>Bacillaceae</taxon>
        <taxon>Oceanobacillus</taxon>
    </lineage>
</organism>
<dbReference type="Gene3D" id="3.40.630.40">
    <property type="entry name" value="Zn-dependent exopeptidases"/>
    <property type="match status" value="1"/>
</dbReference>
<dbReference type="GO" id="GO:0009253">
    <property type="term" value="P:peptidoglycan catabolic process"/>
    <property type="evidence" value="ECO:0007669"/>
    <property type="project" value="InterPro"/>
</dbReference>
<evidence type="ECO:0000256" key="2">
    <source>
        <dbReference type="SAM" id="MobiDB-lite"/>
    </source>
</evidence>
<dbReference type="AlphaFoldDB" id="A0A0A1M6F0"/>
<dbReference type="SMART" id="SM00646">
    <property type="entry name" value="Ami_3"/>
    <property type="match status" value="1"/>
</dbReference>
<dbReference type="EMBL" id="CDGG01000001">
    <property type="protein sequence ID" value="CEI80840.1"/>
    <property type="molecule type" value="Genomic_DNA"/>
</dbReference>
<reference evidence="4 5" key="1">
    <citation type="submission" date="2014-11" db="EMBL/GenBank/DDBJ databases">
        <authorList>
            <person name="Urmite Genomes Urmite Genomes"/>
        </authorList>
    </citation>
    <scope>NUCLEOTIDE SEQUENCE [LARGE SCALE GENOMIC DNA]</scope>
    <source>
        <strain evidence="4 5">Oc5</strain>
    </source>
</reference>